<dbReference type="InterPro" id="IPR008271">
    <property type="entry name" value="Ser/Thr_kinase_AS"/>
</dbReference>
<keyword evidence="2" id="KW-0723">Serine/threonine-protein kinase</keyword>
<evidence type="ECO:0000256" key="3">
    <source>
        <dbReference type="ARBA" id="ARBA00022679"/>
    </source>
</evidence>
<dbReference type="PANTHER" id="PTHR24056">
    <property type="entry name" value="CELL DIVISION PROTEIN KINASE"/>
    <property type="match status" value="1"/>
</dbReference>
<proteinExistence type="inferred from homology"/>
<feature type="compositionally biased region" description="Basic and acidic residues" evidence="8">
    <location>
        <begin position="496"/>
        <end position="507"/>
    </location>
</feature>
<feature type="region of interest" description="Disordered" evidence="8">
    <location>
        <begin position="14"/>
        <end position="42"/>
    </location>
</feature>
<evidence type="ECO:0000256" key="2">
    <source>
        <dbReference type="ARBA" id="ARBA00022527"/>
    </source>
</evidence>
<dbReference type="GO" id="GO:0000307">
    <property type="term" value="C:cyclin-dependent protein kinase holoenzyme complex"/>
    <property type="evidence" value="ECO:0007669"/>
    <property type="project" value="TreeGrafter"/>
</dbReference>
<dbReference type="GO" id="GO:0008353">
    <property type="term" value="F:RNA polymerase II CTD heptapeptide repeat kinase activity"/>
    <property type="evidence" value="ECO:0007669"/>
    <property type="project" value="TreeGrafter"/>
</dbReference>
<dbReference type="AlphaFoldDB" id="A0A067K482"/>
<dbReference type="GO" id="GO:0005524">
    <property type="term" value="F:ATP binding"/>
    <property type="evidence" value="ECO:0007669"/>
    <property type="project" value="UniProtKB-UniRule"/>
</dbReference>
<sequence length="713" mass="79412">MGCVCCKPSAIEDSKESPRERLSSKVSADLRVSRATSSRREEAYRVKDRYDSNDGRAMLIDKHSNGSVRLHGSENAERKREKMEYAVAQHPGMGTIPKATEGEQVAAGWPSWLAAVAGEAIKGWLPRRADSFEKLDKIGQGTYSNVYRARDLDQKKIVALKKVRFDNLEPESVRFMAREIHILRRLDHTNVIKLEGLVTSRMSCSLYLVFEYMEHDLAGLASHPGLKFTEAQVKCYMQQLLQGLDHCHSRGVLHRDIKGSNLLIDNNGILKIADFGLASFYDPTHIQPLTSRVVTLWYRPPELLLGATYYGTAVDLWSTGCILAELYAGKPIMPGRTEVEQLHKIFKLCGSPSEDYWRKSKLPHATIFKPQQPYRRCVAETFKEFPAPALALMETLLSIDPADRGTAASALKSEFFTIKPLPCDPSSLPKYPPSKEFDAKMRDEEARRQGAAGSKGQRPDIERKGMRESRAVPAPDANAELVLSMQKRQGQSNSKSRSEKFNPRPEEEASGFPIDPPRPSQAAESSMDPQGHQHKRASHSGPLAHRAAWAKAGRNTEDAPKVLSGTDVSTMSGFVAAKRSLLSEDRRERSGTSQQDVPKLMARFPGSFKESSDSFVQQDQKHHCQGVAGSHQKEDGRIGNNDPILVGYGSKGHKIHYSGPLLLPSGNVDQMLKDHDRQIQEAVRRARIDKAKVRKVQVEGNQISTNSIFVSGR</sequence>
<protein>
    <recommendedName>
        <fullName evidence="9">Protein kinase domain-containing protein</fullName>
    </recommendedName>
</protein>
<dbReference type="InterPro" id="IPR017441">
    <property type="entry name" value="Protein_kinase_ATP_BS"/>
</dbReference>
<organism evidence="10 11">
    <name type="scientific">Jatropha curcas</name>
    <name type="common">Barbados nut</name>
    <dbReference type="NCBI Taxonomy" id="180498"/>
    <lineage>
        <taxon>Eukaryota</taxon>
        <taxon>Viridiplantae</taxon>
        <taxon>Streptophyta</taxon>
        <taxon>Embryophyta</taxon>
        <taxon>Tracheophyta</taxon>
        <taxon>Spermatophyta</taxon>
        <taxon>Magnoliopsida</taxon>
        <taxon>eudicotyledons</taxon>
        <taxon>Gunneridae</taxon>
        <taxon>Pentapetalae</taxon>
        <taxon>rosids</taxon>
        <taxon>fabids</taxon>
        <taxon>Malpighiales</taxon>
        <taxon>Euphorbiaceae</taxon>
        <taxon>Crotonoideae</taxon>
        <taxon>Jatropheae</taxon>
        <taxon>Jatropha</taxon>
    </lineage>
</organism>
<keyword evidence="6 7" id="KW-0067">ATP-binding</keyword>
<dbReference type="EMBL" id="KK914875">
    <property type="protein sequence ID" value="KDP27060.1"/>
    <property type="molecule type" value="Genomic_DNA"/>
</dbReference>
<dbReference type="InterPro" id="IPR000719">
    <property type="entry name" value="Prot_kinase_dom"/>
</dbReference>
<dbReference type="PANTHER" id="PTHR24056:SF387">
    <property type="entry name" value="F8L10.9 PROTEIN"/>
    <property type="match status" value="1"/>
</dbReference>
<dbReference type="OrthoDB" id="28397at2759"/>
<evidence type="ECO:0000313" key="10">
    <source>
        <dbReference type="EMBL" id="KDP27060.1"/>
    </source>
</evidence>
<keyword evidence="5" id="KW-0418">Kinase</keyword>
<reference evidence="10 11" key="1">
    <citation type="journal article" date="2014" name="PLoS ONE">
        <title>Global Analysis of Gene Expression Profiles in Physic Nut (Jatropha curcas L.) Seedlings Exposed to Salt Stress.</title>
        <authorList>
            <person name="Zhang L."/>
            <person name="Zhang C."/>
            <person name="Wu P."/>
            <person name="Chen Y."/>
            <person name="Li M."/>
            <person name="Jiang H."/>
            <person name="Wu G."/>
        </authorList>
    </citation>
    <scope>NUCLEOTIDE SEQUENCE [LARGE SCALE GENOMIC DNA]</scope>
    <source>
        <strain evidence="11">cv. GZQX0401</strain>
        <tissue evidence="10">Young leaves</tissue>
    </source>
</reference>
<dbReference type="SMART" id="SM00220">
    <property type="entry name" value="S_TKc"/>
    <property type="match status" value="1"/>
</dbReference>
<dbReference type="PROSITE" id="PS00107">
    <property type="entry name" value="PROTEIN_KINASE_ATP"/>
    <property type="match status" value="1"/>
</dbReference>
<dbReference type="SUPFAM" id="SSF56112">
    <property type="entry name" value="Protein kinase-like (PK-like)"/>
    <property type="match status" value="1"/>
</dbReference>
<dbReference type="FunFam" id="3.30.200.20:FF:000021">
    <property type="entry name" value="probable serine/threonine-protein kinase At1g54610"/>
    <property type="match status" value="1"/>
</dbReference>
<evidence type="ECO:0000259" key="9">
    <source>
        <dbReference type="PROSITE" id="PS50011"/>
    </source>
</evidence>
<evidence type="ECO:0000313" key="11">
    <source>
        <dbReference type="Proteomes" id="UP000027138"/>
    </source>
</evidence>
<evidence type="ECO:0000256" key="1">
    <source>
        <dbReference type="ARBA" id="ARBA00006485"/>
    </source>
</evidence>
<dbReference type="FunFam" id="1.10.510.10:FF:000043">
    <property type="entry name" value="probable serine/threonine-protein kinase At1g54610"/>
    <property type="match status" value="1"/>
</dbReference>
<dbReference type="Gene3D" id="1.10.510.10">
    <property type="entry name" value="Transferase(Phosphotransferase) domain 1"/>
    <property type="match status" value="1"/>
</dbReference>
<feature type="binding site" evidence="7">
    <location>
        <position position="161"/>
    </location>
    <ligand>
        <name>ATP</name>
        <dbReference type="ChEBI" id="CHEBI:30616"/>
    </ligand>
</feature>
<feature type="region of interest" description="Disordered" evidence="8">
    <location>
        <begin position="426"/>
        <end position="566"/>
    </location>
</feature>
<name>A0A067K482_JATCU</name>
<dbReference type="CDD" id="cd07840">
    <property type="entry name" value="STKc_CDK9_like"/>
    <property type="match status" value="1"/>
</dbReference>
<dbReference type="InterPro" id="IPR050108">
    <property type="entry name" value="CDK"/>
</dbReference>
<evidence type="ECO:0000256" key="7">
    <source>
        <dbReference type="PROSITE-ProRule" id="PRU10141"/>
    </source>
</evidence>
<dbReference type="Proteomes" id="UP000027138">
    <property type="component" value="Unassembled WGS sequence"/>
</dbReference>
<keyword evidence="4 7" id="KW-0547">Nucleotide-binding</keyword>
<dbReference type="PROSITE" id="PS50011">
    <property type="entry name" value="PROTEIN_KINASE_DOM"/>
    <property type="match status" value="1"/>
</dbReference>
<gene>
    <name evidence="10" type="ORF">JCGZ_20995</name>
</gene>
<comment type="similarity">
    <text evidence="1">Belongs to the protein kinase superfamily. CMGC Ser/Thr protein kinase family. CDC2/CDKX subfamily.</text>
</comment>
<evidence type="ECO:0000256" key="5">
    <source>
        <dbReference type="ARBA" id="ARBA00022777"/>
    </source>
</evidence>
<dbReference type="KEGG" id="jcu:105644275"/>
<feature type="compositionally biased region" description="Basic and acidic residues" evidence="8">
    <location>
        <begin position="457"/>
        <end position="470"/>
    </location>
</feature>
<keyword evidence="11" id="KW-1185">Reference proteome</keyword>
<dbReference type="Gene3D" id="3.30.200.20">
    <property type="entry name" value="Phosphorylase Kinase, domain 1"/>
    <property type="match status" value="1"/>
</dbReference>
<dbReference type="STRING" id="180498.A0A067K482"/>
<evidence type="ECO:0000256" key="6">
    <source>
        <dbReference type="ARBA" id="ARBA00022840"/>
    </source>
</evidence>
<feature type="compositionally biased region" description="Polar residues" evidence="8">
    <location>
        <begin position="486"/>
        <end position="495"/>
    </location>
</feature>
<dbReference type="PROSITE" id="PS00108">
    <property type="entry name" value="PROTEIN_KINASE_ST"/>
    <property type="match status" value="1"/>
</dbReference>
<feature type="compositionally biased region" description="Basic and acidic residues" evidence="8">
    <location>
        <begin position="14"/>
        <end position="23"/>
    </location>
</feature>
<keyword evidence="3" id="KW-0808">Transferase</keyword>
<evidence type="ECO:0000256" key="8">
    <source>
        <dbReference type="SAM" id="MobiDB-lite"/>
    </source>
</evidence>
<dbReference type="InterPro" id="IPR011009">
    <property type="entry name" value="Kinase-like_dom_sf"/>
</dbReference>
<dbReference type="GO" id="GO:0032968">
    <property type="term" value="P:positive regulation of transcription elongation by RNA polymerase II"/>
    <property type="evidence" value="ECO:0007669"/>
    <property type="project" value="TreeGrafter"/>
</dbReference>
<feature type="domain" description="Protein kinase" evidence="9">
    <location>
        <begin position="132"/>
        <end position="416"/>
    </location>
</feature>
<feature type="compositionally biased region" description="Basic and acidic residues" evidence="8">
    <location>
        <begin position="433"/>
        <end position="448"/>
    </location>
</feature>
<evidence type="ECO:0000256" key="4">
    <source>
        <dbReference type="ARBA" id="ARBA00022741"/>
    </source>
</evidence>
<accession>A0A067K482</accession>
<dbReference type="GO" id="GO:0005634">
    <property type="term" value="C:nucleus"/>
    <property type="evidence" value="ECO:0007669"/>
    <property type="project" value="TreeGrafter"/>
</dbReference>
<dbReference type="Pfam" id="PF00069">
    <property type="entry name" value="Pkinase"/>
    <property type="match status" value="1"/>
</dbReference>